<dbReference type="GO" id="GO:0006355">
    <property type="term" value="P:regulation of DNA-templated transcription"/>
    <property type="evidence" value="ECO:0007669"/>
    <property type="project" value="InterPro"/>
</dbReference>
<feature type="region of interest" description="Disordered" evidence="1">
    <location>
        <begin position="572"/>
        <end position="594"/>
    </location>
</feature>
<feature type="compositionally biased region" description="Basic and acidic residues" evidence="1">
    <location>
        <begin position="102"/>
        <end position="114"/>
    </location>
</feature>
<dbReference type="Proteomes" id="UP000623129">
    <property type="component" value="Unassembled WGS sequence"/>
</dbReference>
<dbReference type="PANTHER" id="PTHR36886">
    <property type="entry name" value="PROTEIN FRIGIDA-ESSENTIAL 1"/>
    <property type="match status" value="1"/>
</dbReference>
<feature type="domain" description="SFR19-like C-terminal" evidence="2">
    <location>
        <begin position="600"/>
        <end position="663"/>
    </location>
</feature>
<feature type="compositionally biased region" description="Polar residues" evidence="1">
    <location>
        <begin position="220"/>
        <end position="230"/>
    </location>
</feature>
<organism evidence="3 4">
    <name type="scientific">Carex littledalei</name>
    <dbReference type="NCBI Taxonomy" id="544730"/>
    <lineage>
        <taxon>Eukaryota</taxon>
        <taxon>Viridiplantae</taxon>
        <taxon>Streptophyta</taxon>
        <taxon>Embryophyta</taxon>
        <taxon>Tracheophyta</taxon>
        <taxon>Spermatophyta</taxon>
        <taxon>Magnoliopsida</taxon>
        <taxon>Liliopsida</taxon>
        <taxon>Poales</taxon>
        <taxon>Cyperaceae</taxon>
        <taxon>Cyperoideae</taxon>
        <taxon>Cariceae</taxon>
        <taxon>Carex</taxon>
        <taxon>Carex subgen. Euthyceras</taxon>
    </lineage>
</organism>
<keyword evidence="4" id="KW-1185">Reference proteome</keyword>
<proteinExistence type="predicted"/>
<feature type="compositionally biased region" description="Low complexity" evidence="1">
    <location>
        <begin position="64"/>
        <end position="78"/>
    </location>
</feature>
<feature type="compositionally biased region" description="Polar residues" evidence="1">
    <location>
        <begin position="339"/>
        <end position="362"/>
    </location>
</feature>
<evidence type="ECO:0000313" key="4">
    <source>
        <dbReference type="Proteomes" id="UP000623129"/>
    </source>
</evidence>
<dbReference type="GO" id="GO:0005694">
    <property type="term" value="C:chromosome"/>
    <property type="evidence" value="ECO:0007669"/>
    <property type="project" value="InterPro"/>
</dbReference>
<feature type="region of interest" description="Disordered" evidence="1">
    <location>
        <begin position="514"/>
        <end position="549"/>
    </location>
</feature>
<name>A0A833RGZ9_9POAL</name>
<dbReference type="OrthoDB" id="1935339at2759"/>
<feature type="region of interest" description="Disordered" evidence="1">
    <location>
        <begin position="211"/>
        <end position="243"/>
    </location>
</feature>
<protein>
    <submittedName>
        <fullName evidence="3">Zinc finger CCCH domain-containing protein 55</fullName>
    </submittedName>
</protein>
<evidence type="ECO:0000259" key="2">
    <source>
        <dbReference type="Pfam" id="PF23030"/>
    </source>
</evidence>
<feature type="region of interest" description="Disordered" evidence="1">
    <location>
        <begin position="255"/>
        <end position="402"/>
    </location>
</feature>
<feature type="compositionally biased region" description="Basic and acidic residues" evidence="1">
    <location>
        <begin position="289"/>
        <end position="310"/>
    </location>
</feature>
<accession>A0A833RGZ9</accession>
<evidence type="ECO:0000256" key="1">
    <source>
        <dbReference type="SAM" id="MobiDB-lite"/>
    </source>
</evidence>
<gene>
    <name evidence="3" type="ORF">FCM35_KLT16778</name>
</gene>
<feature type="compositionally biased region" description="Pro residues" evidence="1">
    <location>
        <begin position="26"/>
        <end position="36"/>
    </location>
</feature>
<feature type="region of interest" description="Disordered" evidence="1">
    <location>
        <begin position="1"/>
        <end position="152"/>
    </location>
</feature>
<sequence>MYGQGNFPPPYRHPSQGPAPNQMGPSGPPGPSPSYPVPTSHSYPISHSTQQILPPPPRLPFPPQQQQLYQSPTTLPHFAPAPPPPPSLPPPPMPPPPPEVAPEPRGEEVPDRESLGLASSINLEKEKAGSVSPALSDMDMEDDDAPISDKETSWSNREILVKPSLENKELDDVKEVFHGSQSMIKEHVEEPLHGSHQSINNTLGGEADAVVNAHSPKPLPQTSTVGSDMTTPFMEDVSPARSSLPPVECVIDANTNSKLLEENPNPSPFQLLQQDYGSLDSGEDVDDPTSDKEIENADKNNVKHTGKEIDGSELNVARNGKRLLSKSPSESPRKRIKSPMTSSFHTQQTEMPPVGSNPSHIPSGNPVLISAQEPSQQMWTHLPPPPPLPLAPHMQHVHNPLHPTSDFTANLVAPYPPVEPPQNFSLPFPSHAERWPHPSQSVPINLPPSFPSSTSTGAAVSTSTLLPSFTGSTITTRYNPYASTFETIPPPPPFSISSNLPGQGFSTNYSAKYGTAKHSTSGTPYDPLSDSIEPIKKSNPLPVPDQLSSKPATVSEVDELGEEVVGAVENVSPEPIANPGPSVTGSKEKNKEESKSMKLLKVALADYVKEVLKPAWRQGNISKDAFKTIVKKTVDKVAASVPSHHIPKTPSKVNQYVETSQQKVTKLVMSYVDKYVKKQL</sequence>
<evidence type="ECO:0000313" key="3">
    <source>
        <dbReference type="EMBL" id="KAF3339307.1"/>
    </source>
</evidence>
<dbReference type="InterPro" id="IPR052650">
    <property type="entry name" value="Zinc_finger_CCCH"/>
</dbReference>
<comment type="caution">
    <text evidence="3">The sequence shown here is derived from an EMBL/GenBank/DDBJ whole genome shotgun (WGS) entry which is preliminary data.</text>
</comment>
<dbReference type="Pfam" id="PF23030">
    <property type="entry name" value="SCAF11-like_C"/>
    <property type="match status" value="1"/>
</dbReference>
<feature type="compositionally biased region" description="Pro residues" evidence="1">
    <location>
        <begin position="79"/>
        <end position="101"/>
    </location>
</feature>
<dbReference type="EMBL" id="SWLB01000004">
    <property type="protein sequence ID" value="KAF3339307.1"/>
    <property type="molecule type" value="Genomic_DNA"/>
</dbReference>
<dbReference type="AlphaFoldDB" id="A0A833RGZ9"/>
<feature type="compositionally biased region" description="Polar residues" evidence="1">
    <location>
        <begin position="39"/>
        <end position="48"/>
    </location>
</feature>
<dbReference type="InterPro" id="IPR057031">
    <property type="entry name" value="SFR19-like_C"/>
</dbReference>
<dbReference type="PANTHER" id="PTHR36886:SF7">
    <property type="entry name" value="EXPRESSED PROTEIN"/>
    <property type="match status" value="1"/>
</dbReference>
<reference evidence="3" key="1">
    <citation type="submission" date="2020-01" db="EMBL/GenBank/DDBJ databases">
        <title>Genome sequence of Kobresia littledalei, the first chromosome-level genome in the family Cyperaceae.</title>
        <authorList>
            <person name="Qu G."/>
        </authorList>
    </citation>
    <scope>NUCLEOTIDE SEQUENCE</scope>
    <source>
        <strain evidence="3">C.B.Clarke</strain>
        <tissue evidence="3">Leaf</tissue>
    </source>
</reference>
<feature type="compositionally biased region" description="Pro residues" evidence="1">
    <location>
        <begin position="53"/>
        <end position="63"/>
    </location>
</feature>